<evidence type="ECO:0000256" key="1">
    <source>
        <dbReference type="ARBA" id="ARBA00022574"/>
    </source>
</evidence>
<name>A0A6G5A703_RHIMP</name>
<dbReference type="InterPro" id="IPR048720">
    <property type="entry name" value="PROPPIN"/>
</dbReference>
<dbReference type="OrthoDB" id="1667587at2759"/>
<dbReference type="VEuPathDB" id="VectorBase:LOC119180187"/>
<keyword evidence="2" id="KW-0677">Repeat</keyword>
<dbReference type="PANTHER" id="PTHR11227">
    <property type="entry name" value="WD-REPEAT PROTEIN INTERACTING WITH PHOSPHOINOSIDES WIPI -RELATED"/>
    <property type="match status" value="1"/>
</dbReference>
<protein>
    <submittedName>
        <fullName evidence="3">Putative secreted protein</fullName>
    </submittedName>
</protein>
<sequence>MITNTAVAKCVCLYLLSCAFSWATASFLPKYFSSKWSFGKFQVPGGGPSICAFVADQNAVIAICADGSYYKFVFNAKGECTRDVYAQFLDMSDDNGRS</sequence>
<proteinExistence type="predicted"/>
<dbReference type="AlphaFoldDB" id="A0A6G5A703"/>
<organism evidence="3">
    <name type="scientific">Rhipicephalus microplus</name>
    <name type="common">Cattle tick</name>
    <name type="synonym">Boophilus microplus</name>
    <dbReference type="NCBI Taxonomy" id="6941"/>
    <lineage>
        <taxon>Eukaryota</taxon>
        <taxon>Metazoa</taxon>
        <taxon>Ecdysozoa</taxon>
        <taxon>Arthropoda</taxon>
        <taxon>Chelicerata</taxon>
        <taxon>Arachnida</taxon>
        <taxon>Acari</taxon>
        <taxon>Parasitiformes</taxon>
        <taxon>Ixodida</taxon>
        <taxon>Ixodoidea</taxon>
        <taxon>Ixodidae</taxon>
        <taxon>Rhipicephalinae</taxon>
        <taxon>Rhipicephalus</taxon>
        <taxon>Boophilus</taxon>
    </lineage>
</organism>
<evidence type="ECO:0000256" key="2">
    <source>
        <dbReference type="ARBA" id="ARBA00022737"/>
    </source>
</evidence>
<reference evidence="3" key="1">
    <citation type="submission" date="2020-03" db="EMBL/GenBank/DDBJ databases">
        <title>A transcriptome and proteome of the tick Rhipicephalus microplus shaped by the genetic composition of its hosts and developmental stage.</title>
        <authorList>
            <person name="Garcia G.R."/>
            <person name="Ribeiro J.M.C."/>
            <person name="Maruyama S.R."/>
            <person name="Gardinasse L.G."/>
            <person name="Nelson K."/>
            <person name="Ferreira B.R."/>
            <person name="Andrade T.G."/>
            <person name="Santos I.K.F.M."/>
        </authorList>
    </citation>
    <scope>NUCLEOTIDE SEQUENCE</scope>
    <source>
        <strain evidence="3">NSGR</strain>
        <tissue evidence="3">Salivary glands</tissue>
    </source>
</reference>
<dbReference type="EMBL" id="GIKN01003750">
    <property type="protein sequence ID" value="NIE46023.1"/>
    <property type="molecule type" value="Transcribed_RNA"/>
</dbReference>
<evidence type="ECO:0000313" key="3">
    <source>
        <dbReference type="EMBL" id="NIE46023.1"/>
    </source>
</evidence>
<keyword evidence="1" id="KW-0853">WD repeat</keyword>
<accession>A0A6G5A703</accession>